<reference evidence="4 5" key="1">
    <citation type="submission" date="2024-02" db="EMBL/GenBank/DDBJ databases">
        <title>High-quality chromosome-scale genome assembly of Pensacola bahiagrass (Paspalum notatum Flugge var. saurae).</title>
        <authorList>
            <person name="Vega J.M."/>
            <person name="Podio M."/>
            <person name="Orjuela J."/>
            <person name="Siena L.A."/>
            <person name="Pessino S.C."/>
            <person name="Combes M.C."/>
            <person name="Mariac C."/>
            <person name="Albertini E."/>
            <person name="Pupilli F."/>
            <person name="Ortiz J.P.A."/>
            <person name="Leblanc O."/>
        </authorList>
    </citation>
    <scope>NUCLEOTIDE SEQUENCE [LARGE SCALE GENOMIC DNA]</scope>
    <source>
        <strain evidence="4">R1</strain>
        <tissue evidence="4">Leaf</tissue>
    </source>
</reference>
<keyword evidence="1" id="KW-0812">Transmembrane</keyword>
<sequence length="619" mass="70188">MDDHVSGVQGLVRLWNKSGMQIMVLLSFGMQVFLLVFGTIRWRSSSGFVRLSLWLVYLLADSTAIYALGHLSVGSGGGSSEHQLLSFWAPFLLLHLGGPDNITAYALEDNQLWPRHLQILIVQVLGASYVTYKSMASGGGALLLLLASISMFVVGLAKYGERTWALKCSSISSIRSSLSKLEMTWNYDLVKHYRNMSDEFYLLVAHSSLHLCKAALLGIPVSFDEWSQHGEVSQHKTVEMQLSLMYDVLYTKAAVIHTWYGFCIRIVSVLGTATTFLLFQLDLTRTSRRGGNNNNEYNGGDVIVSYVLLVGALVLEAISLCKALVSSWTRSLLHSHTHSHKGQGWGWLLRALDFLGERVQPARSRLWQGSIGQYNLFHLCTRDSNKLGSRLAKKMGLEDWWNKLHFTGTFTPDDDFKNLVVRAVVGQTAFSAIIPRGTSILREKGLSLESLDLHPEVFGRDFNECILIWSIVTEKYIYSAEHKQEEDERAEGHKRKLIQAIEVLSNYLMFLLVVNPEMLPTPRPHEAHAAVCRVLDNIWSSRHHGDDERNSSAASHKSWNPFYMLEEQFQRLNELFRQDGPNASSRIKQRKELFSYMWNTGYDEKGRLYIERSLQMVSK</sequence>
<feature type="transmembrane region" description="Helical" evidence="1">
    <location>
        <begin position="52"/>
        <end position="73"/>
    </location>
</feature>
<dbReference type="Proteomes" id="UP001341281">
    <property type="component" value="Chromosome 01"/>
</dbReference>
<evidence type="ECO:0000313" key="4">
    <source>
        <dbReference type="EMBL" id="WVZ49505.1"/>
    </source>
</evidence>
<accession>A0AAQ3PHD3</accession>
<organism evidence="4 5">
    <name type="scientific">Paspalum notatum var. saurae</name>
    <dbReference type="NCBI Taxonomy" id="547442"/>
    <lineage>
        <taxon>Eukaryota</taxon>
        <taxon>Viridiplantae</taxon>
        <taxon>Streptophyta</taxon>
        <taxon>Embryophyta</taxon>
        <taxon>Tracheophyta</taxon>
        <taxon>Spermatophyta</taxon>
        <taxon>Magnoliopsida</taxon>
        <taxon>Liliopsida</taxon>
        <taxon>Poales</taxon>
        <taxon>Poaceae</taxon>
        <taxon>PACMAD clade</taxon>
        <taxon>Panicoideae</taxon>
        <taxon>Andropogonodae</taxon>
        <taxon>Paspaleae</taxon>
        <taxon>Paspalinae</taxon>
        <taxon>Paspalum</taxon>
    </lineage>
</organism>
<evidence type="ECO:0000259" key="2">
    <source>
        <dbReference type="Pfam" id="PF13968"/>
    </source>
</evidence>
<feature type="domain" description="DUF4220" evidence="2">
    <location>
        <begin position="54"/>
        <end position="378"/>
    </location>
</feature>
<dbReference type="Pfam" id="PF13968">
    <property type="entry name" value="DUF4220"/>
    <property type="match status" value="1"/>
</dbReference>
<proteinExistence type="predicted"/>
<keyword evidence="1" id="KW-0472">Membrane</keyword>
<dbReference type="AlphaFoldDB" id="A0AAQ3PHD3"/>
<dbReference type="EMBL" id="CP144745">
    <property type="protein sequence ID" value="WVZ49505.1"/>
    <property type="molecule type" value="Genomic_DNA"/>
</dbReference>
<protein>
    <recommendedName>
        <fullName evidence="2">DUF4220 domain-containing protein</fullName>
    </recommendedName>
</protein>
<feature type="transmembrane region" description="Helical" evidence="1">
    <location>
        <begin position="20"/>
        <end position="40"/>
    </location>
</feature>
<gene>
    <name evidence="3" type="ORF">U9M48_000858</name>
    <name evidence="4" type="ORF">U9M48_000859</name>
</gene>
<evidence type="ECO:0000313" key="3">
    <source>
        <dbReference type="EMBL" id="WVZ49504.1"/>
    </source>
</evidence>
<evidence type="ECO:0000313" key="5">
    <source>
        <dbReference type="Proteomes" id="UP001341281"/>
    </source>
</evidence>
<dbReference type="InterPro" id="IPR025315">
    <property type="entry name" value="DUF4220"/>
</dbReference>
<evidence type="ECO:0000256" key="1">
    <source>
        <dbReference type="SAM" id="Phobius"/>
    </source>
</evidence>
<feature type="transmembrane region" description="Helical" evidence="1">
    <location>
        <begin position="302"/>
        <end position="325"/>
    </location>
</feature>
<feature type="transmembrane region" description="Helical" evidence="1">
    <location>
        <begin position="138"/>
        <end position="157"/>
    </location>
</feature>
<name>A0AAQ3PHD3_PASNO</name>
<keyword evidence="1" id="KW-1133">Transmembrane helix</keyword>
<dbReference type="EMBL" id="CP144745">
    <property type="protein sequence ID" value="WVZ49504.1"/>
    <property type="molecule type" value="Genomic_DNA"/>
</dbReference>
<dbReference type="PANTHER" id="PTHR31325">
    <property type="entry name" value="OS01G0798800 PROTEIN-RELATED"/>
    <property type="match status" value="1"/>
</dbReference>
<feature type="transmembrane region" description="Helical" evidence="1">
    <location>
        <begin position="259"/>
        <end position="281"/>
    </location>
</feature>
<keyword evidence="5" id="KW-1185">Reference proteome</keyword>